<dbReference type="PRINTS" id="PR00368">
    <property type="entry name" value="FADPNR"/>
</dbReference>
<dbReference type="InterPro" id="IPR030664">
    <property type="entry name" value="SdhA/FrdA/AprA"/>
</dbReference>
<dbReference type="Pfam" id="PF00890">
    <property type="entry name" value="FAD_binding_2"/>
    <property type="match status" value="1"/>
</dbReference>
<evidence type="ECO:0000256" key="2">
    <source>
        <dbReference type="ARBA" id="ARBA00022630"/>
    </source>
</evidence>
<evidence type="ECO:0000313" key="8">
    <source>
        <dbReference type="EMBL" id="TCJ16210.1"/>
    </source>
</evidence>
<feature type="active site" description="Proton acceptor" evidence="5">
    <location>
        <position position="289"/>
    </location>
</feature>
<dbReference type="PRINTS" id="PR00411">
    <property type="entry name" value="PNDRDTASEI"/>
</dbReference>
<evidence type="ECO:0000313" key="9">
    <source>
        <dbReference type="Proteomes" id="UP000295244"/>
    </source>
</evidence>
<dbReference type="Gene3D" id="3.90.700.10">
    <property type="entry name" value="Succinate dehydrogenase/fumarate reductase flavoprotein, catalytic domain"/>
    <property type="match status" value="1"/>
</dbReference>
<evidence type="ECO:0000256" key="4">
    <source>
        <dbReference type="ARBA" id="ARBA00023002"/>
    </source>
</evidence>
<proteinExistence type="predicted"/>
<evidence type="ECO:0000259" key="7">
    <source>
        <dbReference type="Pfam" id="PF02910"/>
    </source>
</evidence>
<dbReference type="InterPro" id="IPR036188">
    <property type="entry name" value="FAD/NAD-bd_sf"/>
</dbReference>
<keyword evidence="3" id="KW-0274">FAD</keyword>
<dbReference type="FunFam" id="3.90.700.10:FF:000005">
    <property type="entry name" value="Succinate dehydrogenase flavoprotein subunit"/>
    <property type="match status" value="1"/>
</dbReference>
<keyword evidence="9" id="KW-1185">Reference proteome</keyword>
<reference evidence="8 9" key="1">
    <citation type="submission" date="2019-03" db="EMBL/GenBank/DDBJ databases">
        <title>Whole genome sequence of a novel Rubrobacter taiwanensis strain, isolated from Yellowstone National Park.</title>
        <authorList>
            <person name="Freed S."/>
            <person name="Ramaley R.F."/>
            <person name="Kyndt J.A."/>
        </authorList>
    </citation>
    <scope>NUCLEOTIDE SEQUENCE [LARGE SCALE GENOMIC DNA]</scope>
    <source>
        <strain evidence="8 9">Yellowstone</strain>
    </source>
</reference>
<dbReference type="Gene3D" id="3.50.50.60">
    <property type="entry name" value="FAD/NAD(P)-binding domain"/>
    <property type="match status" value="1"/>
</dbReference>
<keyword evidence="2" id="KW-0285">Flavoprotein</keyword>
<dbReference type="PIRSF" id="PIRSF000171">
    <property type="entry name" value="SDHA_APRA_LASPO"/>
    <property type="match status" value="1"/>
</dbReference>
<evidence type="ECO:0000256" key="3">
    <source>
        <dbReference type="ARBA" id="ARBA00022827"/>
    </source>
</evidence>
<dbReference type="InterPro" id="IPR015939">
    <property type="entry name" value="Fum_Rdtase/Succ_DH_flav-like_C"/>
</dbReference>
<dbReference type="SUPFAM" id="SSF46977">
    <property type="entry name" value="Succinate dehydrogenase/fumarate reductase flavoprotein C-terminal domain"/>
    <property type="match status" value="1"/>
</dbReference>
<gene>
    <name evidence="8" type="ORF">E0L93_10265</name>
</gene>
<evidence type="ECO:0000259" key="6">
    <source>
        <dbReference type="Pfam" id="PF00890"/>
    </source>
</evidence>
<dbReference type="RefSeq" id="WP_132691598.1">
    <property type="nucleotide sequence ID" value="NZ_SKBU01000017.1"/>
</dbReference>
<dbReference type="Gene3D" id="1.20.58.100">
    <property type="entry name" value="Fumarate reductase/succinate dehydrogenase flavoprotein-like, C-terminal domain"/>
    <property type="match status" value="1"/>
</dbReference>
<feature type="domain" description="FAD-dependent oxidoreductase 2 FAD-binding" evidence="6">
    <location>
        <begin position="14"/>
        <end position="394"/>
    </location>
</feature>
<evidence type="ECO:0000256" key="5">
    <source>
        <dbReference type="PIRSR" id="PIRSR000171-1"/>
    </source>
</evidence>
<dbReference type="Proteomes" id="UP000295244">
    <property type="component" value="Unassembled WGS sequence"/>
</dbReference>
<comment type="cofactor">
    <cofactor evidence="1">
        <name>FAD</name>
        <dbReference type="ChEBI" id="CHEBI:57692"/>
    </cofactor>
</comment>
<dbReference type="PANTHER" id="PTHR11632">
    <property type="entry name" value="SUCCINATE DEHYDROGENASE 2 FLAVOPROTEIN SUBUNIT"/>
    <property type="match status" value="1"/>
</dbReference>
<dbReference type="Pfam" id="PF02910">
    <property type="entry name" value="Succ_DH_flav_C"/>
    <property type="match status" value="1"/>
</dbReference>
<name>A0A4R1BG97_9ACTN</name>
<accession>A0A4R1BG97</accession>
<dbReference type="SUPFAM" id="SSF56425">
    <property type="entry name" value="Succinate dehydrogenase/fumarate reductase flavoprotein, catalytic domain"/>
    <property type="match status" value="1"/>
</dbReference>
<feature type="domain" description="Fumarate reductase/succinate dehydrogenase flavoprotein-like C-terminal" evidence="7">
    <location>
        <begin position="449"/>
        <end position="558"/>
    </location>
</feature>
<dbReference type="PANTHER" id="PTHR11632:SF51">
    <property type="entry name" value="SUCCINATE DEHYDROGENASE [UBIQUINONE] FLAVOPROTEIN SUBUNIT, MITOCHONDRIAL"/>
    <property type="match status" value="1"/>
</dbReference>
<protein>
    <submittedName>
        <fullName evidence="8">FAD-binding protein</fullName>
    </submittedName>
</protein>
<dbReference type="InterPro" id="IPR003953">
    <property type="entry name" value="FAD-dep_OxRdtase_2_FAD-bd"/>
</dbReference>
<dbReference type="AlphaFoldDB" id="A0A4R1BG97"/>
<dbReference type="InterPro" id="IPR037099">
    <property type="entry name" value="Fum_R/Succ_DH_flav-like_C_sf"/>
</dbReference>
<keyword evidence="4" id="KW-0560">Oxidoreductase</keyword>
<comment type="caution">
    <text evidence="8">The sequence shown here is derived from an EMBL/GenBank/DDBJ whole genome shotgun (WGS) entry which is preliminary data.</text>
</comment>
<dbReference type="EMBL" id="SKBU01000017">
    <property type="protein sequence ID" value="TCJ16210.1"/>
    <property type="molecule type" value="Genomic_DNA"/>
</dbReference>
<dbReference type="SUPFAM" id="SSF51905">
    <property type="entry name" value="FAD/NAD(P)-binding domain"/>
    <property type="match status" value="1"/>
</dbReference>
<evidence type="ECO:0000256" key="1">
    <source>
        <dbReference type="ARBA" id="ARBA00001974"/>
    </source>
</evidence>
<dbReference type="GO" id="GO:0033765">
    <property type="term" value="F:steroid dehydrogenase activity, acting on the CH-CH group of donors"/>
    <property type="evidence" value="ECO:0007669"/>
    <property type="project" value="UniProtKB-ARBA"/>
</dbReference>
<dbReference type="OrthoDB" id="9805351at2"/>
<dbReference type="InterPro" id="IPR027477">
    <property type="entry name" value="Succ_DH/fumarate_Rdtase_cat_sf"/>
</dbReference>
<organism evidence="8 9">
    <name type="scientific">Rubrobacter taiwanensis</name>
    <dbReference type="NCBI Taxonomy" id="185139"/>
    <lineage>
        <taxon>Bacteria</taxon>
        <taxon>Bacillati</taxon>
        <taxon>Actinomycetota</taxon>
        <taxon>Rubrobacteria</taxon>
        <taxon>Rubrobacterales</taxon>
        <taxon>Rubrobacteraceae</taxon>
        <taxon>Rubrobacter</taxon>
    </lineage>
</organism>
<sequence>MQRNGFGYEEVATDALIIGAGAAGLRAAIELAESGVRPLVLGKRRHGDAHTIWAAGGINASLGTRDPEDRWEIHAADTIREGHFVNDPRAVELLARNAPDRIRELAGWGCGFSRTEDGELDQRYFGAQSYRRTCFAGDETGEAILSTLVAKARELGVPYRENVYVTKILTDQERAVGAAGYDMESGRYLVFRAPAVVMAAGGLTALYARSSSRPDENTGDAVALAYEAGAALRDMEFVQFHPTGMVKPEELSGELVTEAVRGEGGRLLNARGERFMERYSPEHLELDARDVVARANYAEIQTGRGTEDGAVLLDISHRSPEYIRERLPRMYRQFKKVGVDITREPMEVAPTAHYAMGGVEVDFGTGATTLPGLFAIGEATAGLHGANRLGGNSLAETVVFGELTGRYLAEYLRDAPRPALPRRAVEDHLEALDSLADSGGGHDPQELIEELRSIMWDHAGIVRTGEGIRAGLDRLAGLERRAGSAAAEGAGSRSFELANNLRFMLVAAEAVLRSALARRESRGAHFREDAPEESAGWQKNIICEKGNHGEMLLRTEPVGEIPAEIQAALAEEHSLEYHHLE</sequence>